<evidence type="ECO:0000313" key="8">
    <source>
        <dbReference type="EMBL" id="MBC5623078.1"/>
    </source>
</evidence>
<dbReference type="SUPFAM" id="SSF52058">
    <property type="entry name" value="L domain-like"/>
    <property type="match status" value="1"/>
</dbReference>
<dbReference type="Gene3D" id="3.80.10.10">
    <property type="entry name" value="Ribonuclease Inhibitor"/>
    <property type="match status" value="2"/>
</dbReference>
<evidence type="ECO:0000313" key="9">
    <source>
        <dbReference type="Proteomes" id="UP000646484"/>
    </source>
</evidence>
<dbReference type="Proteomes" id="UP000646484">
    <property type="component" value="Unassembled WGS sequence"/>
</dbReference>
<name>A0ABR7D547_9BACT</name>
<dbReference type="EMBL" id="JACOOH010000009">
    <property type="protein sequence ID" value="MBC5623078.1"/>
    <property type="molecule type" value="Genomic_DNA"/>
</dbReference>
<proteinExistence type="inferred from homology"/>
<keyword evidence="4" id="KW-0472">Membrane</keyword>
<evidence type="ECO:0000256" key="6">
    <source>
        <dbReference type="ARBA" id="ARBA00023237"/>
    </source>
</evidence>
<dbReference type="InterPro" id="IPR032675">
    <property type="entry name" value="LRR_dom_sf"/>
</dbReference>
<dbReference type="InterPro" id="IPR014941">
    <property type="entry name" value="FimB/Mfa2/Mfa3"/>
</dbReference>
<evidence type="ECO:0000256" key="5">
    <source>
        <dbReference type="ARBA" id="ARBA00023139"/>
    </source>
</evidence>
<evidence type="ECO:0000256" key="1">
    <source>
        <dbReference type="ARBA" id="ARBA00004442"/>
    </source>
</evidence>
<evidence type="ECO:0000256" key="7">
    <source>
        <dbReference type="ARBA" id="ARBA00023288"/>
    </source>
</evidence>
<reference evidence="8 9" key="1">
    <citation type="submission" date="2020-08" db="EMBL/GenBank/DDBJ databases">
        <title>Genome public.</title>
        <authorList>
            <person name="Liu C."/>
            <person name="Sun Q."/>
        </authorList>
    </citation>
    <scope>NUCLEOTIDE SEQUENCE [LARGE SCALE GENOMIC DNA]</scope>
    <source>
        <strain evidence="8 9">NSJ-56</strain>
    </source>
</reference>
<dbReference type="Gene3D" id="2.60.40.2100">
    <property type="match status" value="1"/>
</dbReference>
<protein>
    <submittedName>
        <fullName evidence="8">FimB/Mfa2 family fimbrial subunit</fullName>
    </submittedName>
</protein>
<dbReference type="RefSeq" id="WP_186978085.1">
    <property type="nucleotide sequence ID" value="NZ_JACOOH010000009.1"/>
</dbReference>
<gene>
    <name evidence="8" type="ORF">H8S64_18450</name>
</gene>
<sequence>MKKILYTLVVLSTVLFTGCREDQLEGEVPGKEVTLTFSSRSADLSAEALSKEINKLHLLIFNEDGSFSQKKEFASLADVTPVKLPLGTYTFAYLSNIDREQISGLESLDDIVVTLQTDANGDIILPGSIFSGTDKITVGEDKTSDASLSRMVGRLDVNVSGLKGGVELQSVTLLGSPKSVSFNGTPKDTKAQLKVPMSKDGELMMGQAVAFPTCIDSLARLEFVIVENGEIKTYVSTLKNKVEANKIHTINAKVNVVGGVFDVDIQMSLEEWGATESEDITATQKVYIDSLKVKIVMEAMSLNVEQVKEIYMNFLDPGRENSFSVHGNKGEEYYGIDISGDTLILHSRGRVACGNYTMDYITIQDSSYNRLYALPAPVQNVVIDTTCCVVIVLPKMPDVAATDKAAVLELRAAMQAAGVEIPSSWKGDNINLWYEIELNAEGRVIGIGYSDLDDYEDDYSRNRVAKTAASANTASKAIARTLTGEQAIAWSLPTSFKELTALKCFNMSDGEYYGVLTEIPSFIKELSNLEELSVSVNSATLPELPAGLKYLEVKSKTLTQIPAHIGDLTQLQVLIMGVPDYEEDDEYDYDYLPLLSQASVASIEMDFGKLAELKALYLVGGANCEIPDGLWNLPGGSLRELGLYGFSRIQVPVLVSKWSVLEDLSLANAVMAPSDIEAIKNLNLTDLMIYSPVFGQSGLPAWLGGMSSIEYLTLFDCGITSIPESFSGLTGLRDLDIPRNPNLTGILPTGLLERYNAGELYVYAPESKGFSPDGTWLEVTPERINVPVEGGVYEVEIKTDSEWTCSFASDGDCVTVIPEQGEFIQADSITGAGILTGRGNATLKVVMKEALYGSWRCTGQLNVRVGQRNTESVSIEQAEAQEERLETSVKDSCSLMAGDMFVLDVSSNTEWEVRSEIIDGEGWLNMEPSYGTGNGTLTGVLEMPDGVASCTILVRLYSLRTGRERAILVTGHSKSVEIPRDSTNMK</sequence>
<keyword evidence="9" id="KW-1185">Reference proteome</keyword>
<evidence type="ECO:0000256" key="2">
    <source>
        <dbReference type="ARBA" id="ARBA00007248"/>
    </source>
</evidence>
<keyword evidence="3" id="KW-0732">Signal</keyword>
<dbReference type="PROSITE" id="PS51257">
    <property type="entry name" value="PROKAR_LIPOPROTEIN"/>
    <property type="match status" value="1"/>
</dbReference>
<evidence type="ECO:0000256" key="3">
    <source>
        <dbReference type="ARBA" id="ARBA00022729"/>
    </source>
</evidence>
<keyword evidence="7" id="KW-0449">Lipoprotein</keyword>
<dbReference type="PANTHER" id="PTHR45752:SF187">
    <property type="entry name" value="LEUCINE-RICH REPEAT AND IQ DOMAIN-CONTAINING PROTEIN 4"/>
    <property type="match status" value="1"/>
</dbReference>
<dbReference type="Pfam" id="PF08842">
    <property type="entry name" value="Mfa2"/>
    <property type="match status" value="1"/>
</dbReference>
<accession>A0ABR7D547</accession>
<dbReference type="InterPro" id="IPR050715">
    <property type="entry name" value="LRR-SigEffector_domain"/>
</dbReference>
<dbReference type="PANTHER" id="PTHR45752">
    <property type="entry name" value="LEUCINE-RICH REPEAT-CONTAINING"/>
    <property type="match status" value="1"/>
</dbReference>
<comment type="subcellular location">
    <subcellularLocation>
        <location evidence="1">Cell outer membrane</location>
    </subcellularLocation>
</comment>
<comment type="caution">
    <text evidence="8">The sequence shown here is derived from an EMBL/GenBank/DDBJ whole genome shotgun (WGS) entry which is preliminary data.</text>
</comment>
<comment type="similarity">
    <text evidence="2">Belongs to the bacteroidetes fimbrillin superfamily. FimB/Mfa2 family.</text>
</comment>
<keyword evidence="5" id="KW-0564">Palmitate</keyword>
<organism evidence="8 9">
    <name type="scientific">Butyricimonas hominis</name>
    <dbReference type="NCBI Taxonomy" id="2763032"/>
    <lineage>
        <taxon>Bacteria</taxon>
        <taxon>Pseudomonadati</taxon>
        <taxon>Bacteroidota</taxon>
        <taxon>Bacteroidia</taxon>
        <taxon>Bacteroidales</taxon>
        <taxon>Odoribacteraceae</taxon>
        <taxon>Butyricimonas</taxon>
    </lineage>
</organism>
<evidence type="ECO:0000256" key="4">
    <source>
        <dbReference type="ARBA" id="ARBA00023136"/>
    </source>
</evidence>
<keyword evidence="6" id="KW-0998">Cell outer membrane</keyword>